<gene>
    <name evidence="1" type="ORF">FA95DRAFT_1610854</name>
</gene>
<dbReference type="EMBL" id="MU276111">
    <property type="protein sequence ID" value="KAI0041637.1"/>
    <property type="molecule type" value="Genomic_DNA"/>
</dbReference>
<proteinExistence type="predicted"/>
<reference evidence="1" key="2">
    <citation type="journal article" date="2022" name="New Phytol.">
        <title>Evolutionary transition to the ectomycorrhizal habit in the genomes of a hyperdiverse lineage of mushroom-forming fungi.</title>
        <authorList>
            <person name="Looney B."/>
            <person name="Miyauchi S."/>
            <person name="Morin E."/>
            <person name="Drula E."/>
            <person name="Courty P.E."/>
            <person name="Kohler A."/>
            <person name="Kuo A."/>
            <person name="LaButti K."/>
            <person name="Pangilinan J."/>
            <person name="Lipzen A."/>
            <person name="Riley R."/>
            <person name="Andreopoulos W."/>
            <person name="He G."/>
            <person name="Johnson J."/>
            <person name="Nolan M."/>
            <person name="Tritt A."/>
            <person name="Barry K.W."/>
            <person name="Grigoriev I.V."/>
            <person name="Nagy L.G."/>
            <person name="Hibbett D."/>
            <person name="Henrissat B."/>
            <person name="Matheny P.B."/>
            <person name="Labbe J."/>
            <person name="Martin F.M."/>
        </authorList>
    </citation>
    <scope>NUCLEOTIDE SEQUENCE</scope>
    <source>
        <strain evidence="1">FP105234-sp</strain>
    </source>
</reference>
<comment type="caution">
    <text evidence="1">The sequence shown here is derived from an EMBL/GenBank/DDBJ whole genome shotgun (WGS) entry which is preliminary data.</text>
</comment>
<reference evidence="1" key="1">
    <citation type="submission" date="2021-02" db="EMBL/GenBank/DDBJ databases">
        <authorList>
            <consortium name="DOE Joint Genome Institute"/>
            <person name="Ahrendt S."/>
            <person name="Looney B.P."/>
            <person name="Miyauchi S."/>
            <person name="Morin E."/>
            <person name="Drula E."/>
            <person name="Courty P.E."/>
            <person name="Chicoki N."/>
            <person name="Fauchery L."/>
            <person name="Kohler A."/>
            <person name="Kuo A."/>
            <person name="Labutti K."/>
            <person name="Pangilinan J."/>
            <person name="Lipzen A."/>
            <person name="Riley R."/>
            <person name="Andreopoulos W."/>
            <person name="He G."/>
            <person name="Johnson J."/>
            <person name="Barry K.W."/>
            <person name="Grigoriev I.V."/>
            <person name="Nagy L."/>
            <person name="Hibbett D."/>
            <person name="Henrissat B."/>
            <person name="Matheny P.B."/>
            <person name="Labbe J."/>
            <person name="Martin F."/>
        </authorList>
    </citation>
    <scope>NUCLEOTIDE SEQUENCE</scope>
    <source>
        <strain evidence="1">FP105234-sp</strain>
    </source>
</reference>
<dbReference type="Proteomes" id="UP000814033">
    <property type="component" value="Unassembled WGS sequence"/>
</dbReference>
<accession>A0ACB8RCQ6</accession>
<name>A0ACB8RCQ6_9AGAM</name>
<protein>
    <submittedName>
        <fullName evidence="1">Uncharacterized protein</fullName>
    </submittedName>
</protein>
<evidence type="ECO:0000313" key="2">
    <source>
        <dbReference type="Proteomes" id="UP000814033"/>
    </source>
</evidence>
<evidence type="ECO:0000313" key="1">
    <source>
        <dbReference type="EMBL" id="KAI0041637.1"/>
    </source>
</evidence>
<sequence length="115" mass="12878">MLMVSSPPAEILEELVQLRHFVFNSLPEADVSLPATLQNVGYHPSRPYVERDMYVRFVVAALGASANVHLVTATRTASPDQLAALDIACRDRDIEFVVCETPGSYWRPLVHIDWI</sequence>
<organism evidence="1 2">
    <name type="scientific">Auriscalpium vulgare</name>
    <dbReference type="NCBI Taxonomy" id="40419"/>
    <lineage>
        <taxon>Eukaryota</taxon>
        <taxon>Fungi</taxon>
        <taxon>Dikarya</taxon>
        <taxon>Basidiomycota</taxon>
        <taxon>Agaricomycotina</taxon>
        <taxon>Agaricomycetes</taxon>
        <taxon>Russulales</taxon>
        <taxon>Auriscalpiaceae</taxon>
        <taxon>Auriscalpium</taxon>
    </lineage>
</organism>
<keyword evidence="2" id="KW-1185">Reference proteome</keyword>